<keyword evidence="7" id="KW-0539">Nucleus</keyword>
<reference evidence="8 9" key="1">
    <citation type="journal article" date="2014" name="Agronomy (Basel)">
        <title>A Draft Genome Sequence for Ensete ventricosum, the Drought-Tolerant Tree Against Hunger.</title>
        <authorList>
            <person name="Harrison J."/>
            <person name="Moore K.A."/>
            <person name="Paszkiewicz K."/>
            <person name="Jones T."/>
            <person name="Grant M."/>
            <person name="Ambacheew D."/>
            <person name="Muzemil S."/>
            <person name="Studholme D.J."/>
        </authorList>
    </citation>
    <scope>NUCLEOTIDE SEQUENCE [LARGE SCALE GENOMIC DNA]</scope>
</reference>
<keyword evidence="5" id="KW-0067">ATP-binding</keyword>
<evidence type="ECO:0000256" key="5">
    <source>
        <dbReference type="ARBA" id="ARBA00022840"/>
    </source>
</evidence>
<evidence type="ECO:0000256" key="3">
    <source>
        <dbReference type="ARBA" id="ARBA00022741"/>
    </source>
</evidence>
<organism evidence="8 9">
    <name type="scientific">Ensete ventricosum</name>
    <name type="common">Abyssinian banana</name>
    <name type="synonym">Musa ensete</name>
    <dbReference type="NCBI Taxonomy" id="4639"/>
    <lineage>
        <taxon>Eukaryota</taxon>
        <taxon>Viridiplantae</taxon>
        <taxon>Streptophyta</taxon>
        <taxon>Embryophyta</taxon>
        <taxon>Tracheophyta</taxon>
        <taxon>Spermatophyta</taxon>
        <taxon>Magnoliopsida</taxon>
        <taxon>Liliopsida</taxon>
        <taxon>Zingiberales</taxon>
        <taxon>Musaceae</taxon>
        <taxon>Ensete</taxon>
    </lineage>
</organism>
<gene>
    <name evidence="8" type="ORF">B296_00038025</name>
</gene>
<dbReference type="GO" id="GO:0016887">
    <property type="term" value="F:ATP hydrolysis activity"/>
    <property type="evidence" value="ECO:0007669"/>
    <property type="project" value="InterPro"/>
</dbReference>
<accession>A0A426ZC49</accession>
<dbReference type="GO" id="GO:0004386">
    <property type="term" value="F:helicase activity"/>
    <property type="evidence" value="ECO:0007669"/>
    <property type="project" value="UniProtKB-KW"/>
</dbReference>
<evidence type="ECO:0000313" key="8">
    <source>
        <dbReference type="EMBL" id="RRT61578.1"/>
    </source>
</evidence>
<evidence type="ECO:0000256" key="7">
    <source>
        <dbReference type="ARBA" id="ARBA00023242"/>
    </source>
</evidence>
<protein>
    <submittedName>
        <fullName evidence="8">Uncharacterized protein</fullName>
    </submittedName>
</protein>
<dbReference type="PANTHER" id="PTHR45797:SF1">
    <property type="entry name" value="HELICASE ARIP4"/>
    <property type="match status" value="1"/>
</dbReference>
<proteinExistence type="inferred from homology"/>
<comment type="subcellular location">
    <subcellularLocation>
        <location evidence="1">Nucleus</location>
    </subcellularLocation>
</comment>
<sequence length="296" mass="33612">MYVREEDDVKITKKLQCRLKQRRKRKRKYQVESLLYSSSGADVDHPVAVAEDLKPEIPNKPKNEIPIQNDTIKGSCENEDVELDNRRHWTVIIESDDEVQVIDDKSPSHDLIRDQLLTAQVREVVDVIDSDVLSSPTPANNDILMDIPEKFNCTACSEVLKASEVQRHPTLEVIEHLKSMQAQSVGKFCNTRSNESVGEVSLDDAIEGYIVNIAREKDEEPVRIPQSISAKLKPHQKKQEKKRERLVPCVLLFPDSPVRSVACGRRITCAIRRSGAILLLPQGEERGDVIEILFFN</sequence>
<dbReference type="AlphaFoldDB" id="A0A426ZC49"/>
<name>A0A426ZC49_ENSVE</name>
<dbReference type="Proteomes" id="UP000287651">
    <property type="component" value="Unassembled WGS sequence"/>
</dbReference>
<evidence type="ECO:0000256" key="2">
    <source>
        <dbReference type="ARBA" id="ARBA00007025"/>
    </source>
</evidence>
<evidence type="ECO:0000256" key="6">
    <source>
        <dbReference type="ARBA" id="ARBA00023125"/>
    </source>
</evidence>
<comment type="similarity">
    <text evidence="2">Belongs to the SNF2/RAD54 helicase family.</text>
</comment>
<keyword evidence="3" id="KW-0547">Nucleotide-binding</keyword>
<dbReference type="GO" id="GO:0005634">
    <property type="term" value="C:nucleus"/>
    <property type="evidence" value="ECO:0007669"/>
    <property type="project" value="UniProtKB-SubCell"/>
</dbReference>
<keyword evidence="4" id="KW-0347">Helicase</keyword>
<evidence type="ECO:0000313" key="9">
    <source>
        <dbReference type="Proteomes" id="UP000287651"/>
    </source>
</evidence>
<dbReference type="GO" id="GO:0003677">
    <property type="term" value="F:DNA binding"/>
    <property type="evidence" value="ECO:0007669"/>
    <property type="project" value="UniProtKB-KW"/>
</dbReference>
<keyword evidence="6" id="KW-0238">DNA-binding</keyword>
<dbReference type="GO" id="GO:0005524">
    <property type="term" value="F:ATP binding"/>
    <property type="evidence" value="ECO:0007669"/>
    <property type="project" value="UniProtKB-KW"/>
</dbReference>
<dbReference type="PANTHER" id="PTHR45797">
    <property type="entry name" value="RAD54-LIKE"/>
    <property type="match status" value="1"/>
</dbReference>
<comment type="caution">
    <text evidence="8">The sequence shown here is derived from an EMBL/GenBank/DDBJ whole genome shotgun (WGS) entry which is preliminary data.</text>
</comment>
<evidence type="ECO:0000256" key="1">
    <source>
        <dbReference type="ARBA" id="ARBA00004123"/>
    </source>
</evidence>
<evidence type="ECO:0000256" key="4">
    <source>
        <dbReference type="ARBA" id="ARBA00022806"/>
    </source>
</evidence>
<dbReference type="InterPro" id="IPR044574">
    <property type="entry name" value="ARIP4-like"/>
</dbReference>
<dbReference type="EMBL" id="AMZH03007336">
    <property type="protein sequence ID" value="RRT61578.1"/>
    <property type="molecule type" value="Genomic_DNA"/>
</dbReference>
<keyword evidence="4" id="KW-0378">Hydrolase</keyword>